<evidence type="ECO:0000259" key="1">
    <source>
        <dbReference type="Pfam" id="PF06985"/>
    </source>
</evidence>
<dbReference type="InterPro" id="IPR010730">
    <property type="entry name" value="HET"/>
</dbReference>
<feature type="domain" description="Heterokaryon incompatibility" evidence="1">
    <location>
        <begin position="51"/>
        <end position="137"/>
    </location>
</feature>
<evidence type="ECO:0000313" key="2">
    <source>
        <dbReference type="EMBL" id="THV00724.1"/>
    </source>
</evidence>
<dbReference type="EMBL" id="ML179100">
    <property type="protein sequence ID" value="THV00724.1"/>
    <property type="molecule type" value="Genomic_DNA"/>
</dbReference>
<evidence type="ECO:0000313" key="3">
    <source>
        <dbReference type="Proteomes" id="UP000297245"/>
    </source>
</evidence>
<name>A0A4S8MF65_DENBC</name>
<dbReference type="AlphaFoldDB" id="A0A4S8MF65"/>
<dbReference type="PANTHER" id="PTHR10622:SF10">
    <property type="entry name" value="HET DOMAIN-CONTAINING PROTEIN"/>
    <property type="match status" value="1"/>
</dbReference>
<dbReference type="OrthoDB" id="674604at2759"/>
<dbReference type="PANTHER" id="PTHR10622">
    <property type="entry name" value="HET DOMAIN-CONTAINING PROTEIN"/>
    <property type="match status" value="1"/>
</dbReference>
<keyword evidence="3" id="KW-1185">Reference proteome</keyword>
<reference evidence="2 3" key="1">
    <citation type="journal article" date="2019" name="Nat. Ecol. Evol.">
        <title>Megaphylogeny resolves global patterns of mushroom evolution.</title>
        <authorList>
            <person name="Varga T."/>
            <person name="Krizsan K."/>
            <person name="Foldi C."/>
            <person name="Dima B."/>
            <person name="Sanchez-Garcia M."/>
            <person name="Sanchez-Ramirez S."/>
            <person name="Szollosi G.J."/>
            <person name="Szarkandi J.G."/>
            <person name="Papp V."/>
            <person name="Albert L."/>
            <person name="Andreopoulos W."/>
            <person name="Angelini C."/>
            <person name="Antonin V."/>
            <person name="Barry K.W."/>
            <person name="Bougher N.L."/>
            <person name="Buchanan P."/>
            <person name="Buyck B."/>
            <person name="Bense V."/>
            <person name="Catcheside P."/>
            <person name="Chovatia M."/>
            <person name="Cooper J."/>
            <person name="Damon W."/>
            <person name="Desjardin D."/>
            <person name="Finy P."/>
            <person name="Geml J."/>
            <person name="Haridas S."/>
            <person name="Hughes K."/>
            <person name="Justo A."/>
            <person name="Karasinski D."/>
            <person name="Kautmanova I."/>
            <person name="Kiss B."/>
            <person name="Kocsube S."/>
            <person name="Kotiranta H."/>
            <person name="LaButti K.M."/>
            <person name="Lechner B.E."/>
            <person name="Liimatainen K."/>
            <person name="Lipzen A."/>
            <person name="Lukacs Z."/>
            <person name="Mihaltcheva S."/>
            <person name="Morgado L.N."/>
            <person name="Niskanen T."/>
            <person name="Noordeloos M.E."/>
            <person name="Ohm R.A."/>
            <person name="Ortiz-Santana B."/>
            <person name="Ovrebo C."/>
            <person name="Racz N."/>
            <person name="Riley R."/>
            <person name="Savchenko A."/>
            <person name="Shiryaev A."/>
            <person name="Soop K."/>
            <person name="Spirin V."/>
            <person name="Szebenyi C."/>
            <person name="Tomsovsky M."/>
            <person name="Tulloss R.E."/>
            <person name="Uehling J."/>
            <person name="Grigoriev I.V."/>
            <person name="Vagvolgyi C."/>
            <person name="Papp T."/>
            <person name="Martin F.M."/>
            <person name="Miettinen O."/>
            <person name="Hibbett D.S."/>
            <person name="Nagy L.G."/>
        </authorList>
    </citation>
    <scope>NUCLEOTIDE SEQUENCE [LARGE SCALE GENOMIC DNA]</scope>
    <source>
        <strain evidence="2 3">CBS 962.96</strain>
    </source>
</reference>
<dbReference type="Proteomes" id="UP000297245">
    <property type="component" value="Unassembled WGS sequence"/>
</dbReference>
<proteinExistence type="predicted"/>
<sequence length="298" mass="34476">MSTCVQKHNNKAIRNFHNRHLMASVDIRPRRFIDTHTLNLVELDDTTVLSYAILSHRWLHGEEVVNHEYLHPFGKTLSKSGYQKIQAVCRQARQDNLRYVWVDTCCIEQGNHNDVAANITSMYAYYQNAEVCYAYLVDVPQTRRFPEDSRWFGRGWTLQELLAPRTVIFFDKNWVRIGDKQSLQQDISRRTAIPPGVLSGEQSISDVNVLDRMSWAFWRTTTRPQDGAYCLQGLLGVSIEPDYCEDMIGTFNRLGKAVFDAHPELKEKLGVGDDLFHRSNENFYGLLKDKLIGVFRTL</sequence>
<organism evidence="2 3">
    <name type="scientific">Dendrothele bispora (strain CBS 962.96)</name>
    <dbReference type="NCBI Taxonomy" id="1314807"/>
    <lineage>
        <taxon>Eukaryota</taxon>
        <taxon>Fungi</taxon>
        <taxon>Dikarya</taxon>
        <taxon>Basidiomycota</taxon>
        <taxon>Agaricomycotina</taxon>
        <taxon>Agaricomycetes</taxon>
        <taxon>Agaricomycetidae</taxon>
        <taxon>Agaricales</taxon>
        <taxon>Agaricales incertae sedis</taxon>
        <taxon>Dendrothele</taxon>
    </lineage>
</organism>
<accession>A0A4S8MF65</accession>
<dbReference type="Pfam" id="PF06985">
    <property type="entry name" value="HET"/>
    <property type="match status" value="1"/>
</dbReference>
<gene>
    <name evidence="2" type="ORF">K435DRAFT_437352</name>
</gene>
<protein>
    <submittedName>
        <fullName evidence="2">HET-domain-containing protein</fullName>
    </submittedName>
</protein>